<dbReference type="EMBL" id="CDMZ01000174">
    <property type="protein sequence ID" value="CEM08422.1"/>
    <property type="molecule type" value="Genomic_DNA"/>
</dbReference>
<dbReference type="Pfam" id="PF01026">
    <property type="entry name" value="TatD_DNase"/>
    <property type="match status" value="1"/>
</dbReference>
<sequence length="315" mass="35153">MSTAVSFIDIAVNLGDSMFQGWYNGKQKHEPDLKLVMERAKKAGVQKMLVTGGSLSESEEVIRLCRDLDPDRKQLFCTVGVHPTRCGEFESDPEGHISKLRELIQNNLDVVAAVGEMGLDADRVQFCAFETQEKFFELQLNLVEECELPMFLHMRAACTPFLDILKRNRKKWEGVGGVVHSFTDSLTDAEAILSEGLYIGLNGCSLKTEENLEVVSKIPVDKLMLETDAPWCDIRLSHASSKHVKTLFESKKPEKFEEGVRVKGRNEPSGIVQVAEAVLGAVNSNSEGSHGRELTLEDLARQAEENTLRVFDKLK</sequence>
<dbReference type="PIRSF" id="PIRSF005902">
    <property type="entry name" value="DNase_TatD"/>
    <property type="match status" value="1"/>
</dbReference>
<dbReference type="PROSITE" id="PS01091">
    <property type="entry name" value="TATD_3"/>
    <property type="match status" value="1"/>
</dbReference>
<keyword evidence="2" id="KW-0540">Nuclease</keyword>
<evidence type="ECO:0000313" key="6">
    <source>
        <dbReference type="EMBL" id="CEM08422.1"/>
    </source>
</evidence>
<dbReference type="GO" id="GO:0008296">
    <property type="term" value="F:3'-5'-DNA exonuclease activity"/>
    <property type="evidence" value="ECO:0007669"/>
    <property type="project" value="TreeGrafter"/>
</dbReference>
<feature type="binding site" evidence="5">
    <location>
        <position position="116"/>
    </location>
    <ligand>
        <name>a divalent metal cation</name>
        <dbReference type="ChEBI" id="CHEBI:60240"/>
        <label>1</label>
    </ligand>
</feature>
<dbReference type="InterPro" id="IPR018228">
    <property type="entry name" value="DNase_TatD-rel_CS"/>
</dbReference>
<dbReference type="AlphaFoldDB" id="A0A0G4F759"/>
<dbReference type="PANTHER" id="PTHR10060">
    <property type="entry name" value="TATD FAMILY DEOXYRIBONUCLEASE"/>
    <property type="match status" value="1"/>
</dbReference>
<gene>
    <name evidence="6" type="ORF">Cvel_15578</name>
</gene>
<keyword evidence="3 5" id="KW-0479">Metal-binding</keyword>
<evidence type="ECO:0000256" key="4">
    <source>
        <dbReference type="ARBA" id="ARBA00022801"/>
    </source>
</evidence>
<dbReference type="InterPro" id="IPR050891">
    <property type="entry name" value="TatD-type_Hydrolase"/>
</dbReference>
<reference evidence="6" key="1">
    <citation type="submission" date="2014-11" db="EMBL/GenBank/DDBJ databases">
        <authorList>
            <person name="Otto D Thomas"/>
            <person name="Naeem Raeece"/>
        </authorList>
    </citation>
    <scope>NUCLEOTIDE SEQUENCE</scope>
</reference>
<dbReference type="PhylomeDB" id="A0A0G4F759"/>
<name>A0A0G4F759_9ALVE</name>
<dbReference type="VEuPathDB" id="CryptoDB:Cvel_15578"/>
<organism evidence="6">
    <name type="scientific">Chromera velia CCMP2878</name>
    <dbReference type="NCBI Taxonomy" id="1169474"/>
    <lineage>
        <taxon>Eukaryota</taxon>
        <taxon>Sar</taxon>
        <taxon>Alveolata</taxon>
        <taxon>Colpodellida</taxon>
        <taxon>Chromeraceae</taxon>
        <taxon>Chromera</taxon>
    </lineage>
</organism>
<evidence type="ECO:0000256" key="1">
    <source>
        <dbReference type="ARBA" id="ARBA00009275"/>
    </source>
</evidence>
<dbReference type="InterPro" id="IPR001130">
    <property type="entry name" value="TatD-like"/>
</dbReference>
<dbReference type="InterPro" id="IPR032466">
    <property type="entry name" value="Metal_Hydrolase"/>
</dbReference>
<dbReference type="GO" id="GO:0046872">
    <property type="term" value="F:metal ion binding"/>
    <property type="evidence" value="ECO:0007669"/>
    <property type="project" value="UniProtKB-KW"/>
</dbReference>
<keyword evidence="4" id="KW-0378">Hydrolase</keyword>
<dbReference type="SUPFAM" id="SSF51556">
    <property type="entry name" value="Metallo-dependent hydrolases"/>
    <property type="match status" value="1"/>
</dbReference>
<proteinExistence type="inferred from homology"/>
<evidence type="ECO:0008006" key="7">
    <source>
        <dbReference type="Google" id="ProtNLM"/>
    </source>
</evidence>
<dbReference type="GO" id="GO:0005829">
    <property type="term" value="C:cytosol"/>
    <property type="evidence" value="ECO:0007669"/>
    <property type="project" value="TreeGrafter"/>
</dbReference>
<feature type="binding site" evidence="5">
    <location>
        <position position="228"/>
    </location>
    <ligand>
        <name>a divalent metal cation</name>
        <dbReference type="ChEBI" id="CHEBI:60240"/>
        <label>1</label>
    </ligand>
</feature>
<dbReference type="Gene3D" id="3.20.20.140">
    <property type="entry name" value="Metal-dependent hydrolases"/>
    <property type="match status" value="1"/>
</dbReference>
<feature type="binding site" evidence="5">
    <location>
        <position position="180"/>
    </location>
    <ligand>
        <name>a divalent metal cation</name>
        <dbReference type="ChEBI" id="CHEBI:60240"/>
        <label>2</label>
    </ligand>
</feature>
<feature type="binding site" evidence="5">
    <location>
        <position position="153"/>
    </location>
    <ligand>
        <name>a divalent metal cation</name>
        <dbReference type="ChEBI" id="CHEBI:60240"/>
        <label>2</label>
    </ligand>
</feature>
<dbReference type="CDD" id="cd01310">
    <property type="entry name" value="TatD_DNAse"/>
    <property type="match status" value="1"/>
</dbReference>
<evidence type="ECO:0000256" key="5">
    <source>
        <dbReference type="PIRSR" id="PIRSR005902-1"/>
    </source>
</evidence>
<dbReference type="PANTHER" id="PTHR10060:SF15">
    <property type="entry name" value="DEOXYRIBONUCLEASE TATDN1"/>
    <property type="match status" value="1"/>
</dbReference>
<accession>A0A0G4F759</accession>
<comment type="similarity">
    <text evidence="1">Belongs to the metallo-dependent hydrolases superfamily. TatD-type hydrolase family.</text>
</comment>
<evidence type="ECO:0000256" key="3">
    <source>
        <dbReference type="ARBA" id="ARBA00022723"/>
    </source>
</evidence>
<evidence type="ECO:0000256" key="2">
    <source>
        <dbReference type="ARBA" id="ARBA00022722"/>
    </source>
</evidence>
<protein>
    <recommendedName>
        <fullName evidence="7">TatD related DNase</fullName>
    </recommendedName>
</protein>